<keyword evidence="3" id="KW-0809">Transit peptide</keyword>
<evidence type="ECO:0000313" key="9">
    <source>
        <dbReference type="EMBL" id="TDL23805.1"/>
    </source>
</evidence>
<accession>A0A4Y7Q8N2</accession>
<evidence type="ECO:0000256" key="4">
    <source>
        <dbReference type="ARBA" id="ARBA00022980"/>
    </source>
</evidence>
<dbReference type="GO" id="GO:0003735">
    <property type="term" value="F:structural constituent of ribosome"/>
    <property type="evidence" value="ECO:0007669"/>
    <property type="project" value="TreeGrafter"/>
</dbReference>
<dbReference type="Gene3D" id="3.40.50.300">
    <property type="entry name" value="P-loop containing nucleotide triphosphate hydrolases"/>
    <property type="match status" value="1"/>
</dbReference>
<dbReference type="PANTHER" id="PTHR12810">
    <property type="entry name" value="MITOCHONDRIAL 28S RIBOSOMAL PROTEIN S29"/>
    <property type="match status" value="1"/>
</dbReference>
<keyword evidence="10" id="KW-1185">Reference proteome</keyword>
<evidence type="ECO:0000256" key="6">
    <source>
        <dbReference type="ARBA" id="ARBA00023274"/>
    </source>
</evidence>
<dbReference type="EMBL" id="ML170169">
    <property type="protein sequence ID" value="TDL23805.1"/>
    <property type="molecule type" value="Genomic_DNA"/>
</dbReference>
<dbReference type="GO" id="GO:0005763">
    <property type="term" value="C:mitochondrial small ribosomal subunit"/>
    <property type="evidence" value="ECO:0007669"/>
    <property type="project" value="TreeGrafter"/>
</dbReference>
<dbReference type="SUPFAM" id="SSF52540">
    <property type="entry name" value="P-loop containing nucleoside triphosphate hydrolases"/>
    <property type="match status" value="1"/>
</dbReference>
<dbReference type="AlphaFoldDB" id="A0A4Y7Q8N2"/>
<feature type="compositionally biased region" description="Basic residues" evidence="8">
    <location>
        <begin position="37"/>
        <end position="49"/>
    </location>
</feature>
<comment type="similarity">
    <text evidence="2">Belongs to the mitochondrion-specific ribosomal protein mS29 family.</text>
</comment>
<gene>
    <name evidence="9" type="ORF">BD410DRAFT_787085</name>
</gene>
<keyword evidence="6" id="KW-0687">Ribonucleoprotein</keyword>
<evidence type="ECO:0000256" key="2">
    <source>
        <dbReference type="ARBA" id="ARBA00009863"/>
    </source>
</evidence>
<name>A0A4Y7Q8N2_9AGAM</name>
<dbReference type="InterPro" id="IPR019368">
    <property type="entry name" value="Ribosomal_mS29"/>
</dbReference>
<proteinExistence type="inferred from homology"/>
<evidence type="ECO:0000256" key="7">
    <source>
        <dbReference type="ARBA" id="ARBA00035140"/>
    </source>
</evidence>
<sequence>MFCLAKRKSNFILSIPGPLQGTSCNSFSSSVVAHKHVSIHRGKRKKGKGKNADPNSAPGPLPKTPGAFKPLPSSQLTNPLFEDKSDIIFREFPPLERSAMGQVAQFPDTKWSPMINFGLPRNILVDFRLMAKPCSVVREDTVTLAREMDRAAEESSAKHRSVLTGSAGCGKSYLMLQTVTHCAKSGWVVLYIPRAQNFVNSTTSYFYDPRTQTYFQPIAAFQNLQRLLNANFDTLTSLRLQKSVELDKRNPLPEGISFAEVIEIGLKDATLAPNILSIVLEELGKQEQYPVLFAVDDFQALYCDKTIYRDAEFSHIRPWHMSMPRLIMDYASGKKTFARGAFLGALSCQNTQFPLELELREGLQLPHDRPTSPYVRRHPALVEYAHGLKSIPISEKLSQAEATAIFEMWMAEKVFHSKPTDTLFLSKYSESCGNARDFVRGGLLAGLTL</sequence>
<evidence type="ECO:0000256" key="3">
    <source>
        <dbReference type="ARBA" id="ARBA00022946"/>
    </source>
</evidence>
<protein>
    <recommendedName>
        <fullName evidence="7">Small ribosomal subunit protein mS29</fullName>
    </recommendedName>
</protein>
<reference evidence="9 10" key="1">
    <citation type="submission" date="2018-06" db="EMBL/GenBank/DDBJ databases">
        <title>A transcriptomic atlas of mushroom development highlights an independent origin of complex multicellularity.</title>
        <authorList>
            <consortium name="DOE Joint Genome Institute"/>
            <person name="Krizsan K."/>
            <person name="Almasi E."/>
            <person name="Merenyi Z."/>
            <person name="Sahu N."/>
            <person name="Viragh M."/>
            <person name="Koszo T."/>
            <person name="Mondo S."/>
            <person name="Kiss B."/>
            <person name="Balint B."/>
            <person name="Kues U."/>
            <person name="Barry K."/>
            <person name="Hegedus J.C."/>
            <person name="Henrissat B."/>
            <person name="Johnson J."/>
            <person name="Lipzen A."/>
            <person name="Ohm R."/>
            <person name="Nagy I."/>
            <person name="Pangilinan J."/>
            <person name="Yan J."/>
            <person name="Xiong Y."/>
            <person name="Grigoriev I.V."/>
            <person name="Hibbett D.S."/>
            <person name="Nagy L.G."/>
        </authorList>
    </citation>
    <scope>NUCLEOTIDE SEQUENCE [LARGE SCALE GENOMIC DNA]</scope>
    <source>
        <strain evidence="9 10">SZMC22713</strain>
    </source>
</reference>
<dbReference type="PANTHER" id="PTHR12810:SF0">
    <property type="entry name" value="SMALL RIBOSOMAL SUBUNIT PROTEIN MS29"/>
    <property type="match status" value="1"/>
</dbReference>
<keyword evidence="4" id="KW-0689">Ribosomal protein</keyword>
<evidence type="ECO:0000256" key="1">
    <source>
        <dbReference type="ARBA" id="ARBA00004173"/>
    </source>
</evidence>
<dbReference type="Pfam" id="PF10236">
    <property type="entry name" value="DAP3"/>
    <property type="match status" value="1"/>
</dbReference>
<organism evidence="9 10">
    <name type="scientific">Rickenella mellea</name>
    <dbReference type="NCBI Taxonomy" id="50990"/>
    <lineage>
        <taxon>Eukaryota</taxon>
        <taxon>Fungi</taxon>
        <taxon>Dikarya</taxon>
        <taxon>Basidiomycota</taxon>
        <taxon>Agaricomycotina</taxon>
        <taxon>Agaricomycetes</taxon>
        <taxon>Hymenochaetales</taxon>
        <taxon>Rickenellaceae</taxon>
        <taxon>Rickenella</taxon>
    </lineage>
</organism>
<dbReference type="STRING" id="50990.A0A4Y7Q8N2"/>
<evidence type="ECO:0000313" key="10">
    <source>
        <dbReference type="Proteomes" id="UP000294933"/>
    </source>
</evidence>
<feature type="region of interest" description="Disordered" evidence="8">
    <location>
        <begin position="37"/>
        <end position="78"/>
    </location>
</feature>
<comment type="subcellular location">
    <subcellularLocation>
        <location evidence="1">Mitochondrion</location>
    </subcellularLocation>
</comment>
<dbReference type="VEuPathDB" id="FungiDB:BD410DRAFT_787085"/>
<dbReference type="OrthoDB" id="274828at2759"/>
<keyword evidence="5" id="KW-0496">Mitochondrion</keyword>
<evidence type="ECO:0000256" key="8">
    <source>
        <dbReference type="SAM" id="MobiDB-lite"/>
    </source>
</evidence>
<dbReference type="InterPro" id="IPR027417">
    <property type="entry name" value="P-loop_NTPase"/>
</dbReference>
<evidence type="ECO:0000256" key="5">
    <source>
        <dbReference type="ARBA" id="ARBA00023128"/>
    </source>
</evidence>
<dbReference type="Proteomes" id="UP000294933">
    <property type="component" value="Unassembled WGS sequence"/>
</dbReference>